<dbReference type="GeneID" id="127750570"/>
<feature type="compositionally biased region" description="Basic residues" evidence="12">
    <location>
        <begin position="152"/>
        <end position="161"/>
    </location>
</feature>
<dbReference type="FunFam" id="3.30.160.60:FF:000875">
    <property type="entry name" value="zinc finger protein 236 isoform X7"/>
    <property type="match status" value="1"/>
</dbReference>
<feature type="domain" description="C2H2-type" evidence="13">
    <location>
        <begin position="274"/>
        <end position="301"/>
    </location>
</feature>
<evidence type="ECO:0000256" key="9">
    <source>
        <dbReference type="ARBA" id="ARBA00023163"/>
    </source>
</evidence>
<dbReference type="GO" id="GO:0005634">
    <property type="term" value="C:nucleus"/>
    <property type="evidence" value="ECO:0007669"/>
    <property type="project" value="UniProtKB-SubCell"/>
</dbReference>
<evidence type="ECO:0000256" key="7">
    <source>
        <dbReference type="ARBA" id="ARBA00023015"/>
    </source>
</evidence>
<evidence type="ECO:0000256" key="6">
    <source>
        <dbReference type="ARBA" id="ARBA00022833"/>
    </source>
</evidence>
<dbReference type="InterPro" id="IPR036236">
    <property type="entry name" value="Znf_C2H2_sf"/>
</dbReference>
<evidence type="ECO:0000259" key="13">
    <source>
        <dbReference type="PROSITE" id="PS50157"/>
    </source>
</evidence>
<feature type="domain" description="C2H2-type" evidence="13">
    <location>
        <begin position="330"/>
        <end position="357"/>
    </location>
</feature>
<evidence type="ECO:0000256" key="5">
    <source>
        <dbReference type="ARBA" id="ARBA00022771"/>
    </source>
</evidence>
<name>A0A9C6X3J1_FRAOC</name>
<evidence type="ECO:0000256" key="1">
    <source>
        <dbReference type="ARBA" id="ARBA00004123"/>
    </source>
</evidence>
<keyword evidence="7" id="KW-0805">Transcription regulation</keyword>
<feature type="domain" description="C2H2-type" evidence="13">
    <location>
        <begin position="246"/>
        <end position="273"/>
    </location>
</feature>
<comment type="similarity">
    <text evidence="2">Belongs to the krueppel C2H2-type zinc-finger protein family.</text>
</comment>
<dbReference type="SUPFAM" id="SSF57667">
    <property type="entry name" value="beta-beta-alpha zinc fingers"/>
    <property type="match status" value="5"/>
</dbReference>
<dbReference type="FunFam" id="3.30.160.60:FF:000340">
    <property type="entry name" value="zinc finger protein 473 isoform X1"/>
    <property type="match status" value="1"/>
</dbReference>
<keyword evidence="8" id="KW-0238">DNA-binding</keyword>
<feature type="compositionally biased region" description="Polar residues" evidence="12">
    <location>
        <begin position="125"/>
        <end position="143"/>
    </location>
</feature>
<feature type="region of interest" description="Disordered" evidence="12">
    <location>
        <begin position="85"/>
        <end position="185"/>
    </location>
</feature>
<dbReference type="GO" id="GO:0000981">
    <property type="term" value="F:DNA-binding transcription factor activity, RNA polymerase II-specific"/>
    <property type="evidence" value="ECO:0007669"/>
    <property type="project" value="TreeGrafter"/>
</dbReference>
<evidence type="ECO:0000256" key="8">
    <source>
        <dbReference type="ARBA" id="ARBA00023125"/>
    </source>
</evidence>
<dbReference type="Pfam" id="PF00096">
    <property type="entry name" value="zf-C2H2"/>
    <property type="match status" value="7"/>
</dbReference>
<protein>
    <submittedName>
        <fullName evidence="15">Zinc finger protein 32-like</fullName>
    </submittedName>
</protein>
<dbReference type="SMART" id="SM00355">
    <property type="entry name" value="ZnF_C2H2"/>
    <property type="match status" value="8"/>
</dbReference>
<keyword evidence="6" id="KW-0862">Zinc</keyword>
<feature type="domain" description="C2H2-type" evidence="13">
    <location>
        <begin position="1"/>
        <end position="21"/>
    </location>
</feature>
<reference evidence="15" key="1">
    <citation type="submission" date="2025-08" db="UniProtKB">
        <authorList>
            <consortium name="RefSeq"/>
        </authorList>
    </citation>
    <scope>IDENTIFICATION</scope>
    <source>
        <tissue evidence="15">Whole organism</tissue>
    </source>
</reference>
<dbReference type="PANTHER" id="PTHR14196:SF12">
    <property type="entry name" value="ZINC FINGER PROTEIN 208-LIKE"/>
    <property type="match status" value="1"/>
</dbReference>
<keyword evidence="4" id="KW-0677">Repeat</keyword>
<evidence type="ECO:0000313" key="15">
    <source>
        <dbReference type="RefSeq" id="XP_052128508.1"/>
    </source>
</evidence>
<keyword evidence="3" id="KW-0479">Metal-binding</keyword>
<feature type="domain" description="C2H2-type" evidence="13">
    <location>
        <begin position="358"/>
        <end position="383"/>
    </location>
</feature>
<feature type="domain" description="C2H2-type" evidence="13">
    <location>
        <begin position="302"/>
        <end position="329"/>
    </location>
</feature>
<dbReference type="FunFam" id="3.30.160.60:FF:002343">
    <property type="entry name" value="Zinc finger protein 33A"/>
    <property type="match status" value="1"/>
</dbReference>
<dbReference type="PROSITE" id="PS00028">
    <property type="entry name" value="ZINC_FINGER_C2H2_1"/>
    <property type="match status" value="6"/>
</dbReference>
<evidence type="ECO:0000256" key="11">
    <source>
        <dbReference type="PROSITE-ProRule" id="PRU00042"/>
    </source>
</evidence>
<dbReference type="OrthoDB" id="6077919at2759"/>
<dbReference type="FunFam" id="3.30.160.60:FF:000446">
    <property type="entry name" value="Zinc finger protein"/>
    <property type="match status" value="2"/>
</dbReference>
<sequence length="383" mass="43265">MPLSAAGSLVRHMRLHTGEKPYQCDGCDKRFSDKSYLRNHKRYYDTALSSDEFTFQFLTCKKYCWLVARVWSSVTIINATHLTPPYDQCQGVDGSTSGGGPRDGEVQPEQRDEEVAPRSGDATRQGGSTVRCGTSDAQPAQNKQQDDQKASRVLRKKKLGRKYTGSGSGSRSNPSGALQANSRGRTGGAFKCEVCEKSFAWARHLKTHKMYHTGEKPFSCDLCAMCFTEKGTLVKHMRTHTGEKPFKCDVCSMRFTRKGTLVKHMRLHTGEKPYKCDVCKMRFTQKGTLIIHMRTHTGEKPFECDACRMRFTEKGTLVAHMRTHTGEKPFKCDICKMCFTKKCNLVVHMRAHTGEKPYKCDVCNKAFSQKSNLNTHKTTCIFI</sequence>
<keyword evidence="14" id="KW-1185">Reference proteome</keyword>
<dbReference type="GO" id="GO:0008270">
    <property type="term" value="F:zinc ion binding"/>
    <property type="evidence" value="ECO:0007669"/>
    <property type="project" value="UniProtKB-KW"/>
</dbReference>
<evidence type="ECO:0000256" key="12">
    <source>
        <dbReference type="SAM" id="MobiDB-lite"/>
    </source>
</evidence>
<organism evidence="14 15">
    <name type="scientific">Frankliniella occidentalis</name>
    <name type="common">Western flower thrips</name>
    <name type="synonym">Euthrips occidentalis</name>
    <dbReference type="NCBI Taxonomy" id="133901"/>
    <lineage>
        <taxon>Eukaryota</taxon>
        <taxon>Metazoa</taxon>
        <taxon>Ecdysozoa</taxon>
        <taxon>Arthropoda</taxon>
        <taxon>Hexapoda</taxon>
        <taxon>Insecta</taxon>
        <taxon>Pterygota</taxon>
        <taxon>Neoptera</taxon>
        <taxon>Paraneoptera</taxon>
        <taxon>Thysanoptera</taxon>
        <taxon>Terebrantia</taxon>
        <taxon>Thripoidea</taxon>
        <taxon>Thripidae</taxon>
        <taxon>Frankliniella</taxon>
    </lineage>
</organism>
<gene>
    <name evidence="15" type="primary">LOC127750570</name>
</gene>
<keyword evidence="9" id="KW-0804">Transcription</keyword>
<proteinExistence type="inferred from homology"/>
<keyword evidence="5 11" id="KW-0863">Zinc-finger</keyword>
<dbReference type="Gene3D" id="3.30.160.60">
    <property type="entry name" value="Classic Zinc Finger"/>
    <property type="match status" value="9"/>
</dbReference>
<comment type="subcellular location">
    <subcellularLocation>
        <location evidence="1">Nucleus</location>
    </subcellularLocation>
</comment>
<feature type="domain" description="C2H2-type" evidence="13">
    <location>
        <begin position="22"/>
        <end position="50"/>
    </location>
</feature>
<evidence type="ECO:0000256" key="10">
    <source>
        <dbReference type="ARBA" id="ARBA00023242"/>
    </source>
</evidence>
<dbReference type="AlphaFoldDB" id="A0A9C6X3J1"/>
<keyword evidence="10" id="KW-0539">Nucleus</keyword>
<accession>A0A9C6X3J1</accession>
<dbReference type="InterPro" id="IPR013087">
    <property type="entry name" value="Znf_C2H2_type"/>
</dbReference>
<evidence type="ECO:0000256" key="4">
    <source>
        <dbReference type="ARBA" id="ARBA00022737"/>
    </source>
</evidence>
<dbReference type="FunFam" id="3.30.160.60:FF:000557">
    <property type="entry name" value="zinc finger and SCAN domain-containing protein 29"/>
    <property type="match status" value="1"/>
</dbReference>
<dbReference type="GO" id="GO:0000977">
    <property type="term" value="F:RNA polymerase II transcription regulatory region sequence-specific DNA binding"/>
    <property type="evidence" value="ECO:0007669"/>
    <property type="project" value="TreeGrafter"/>
</dbReference>
<dbReference type="FunFam" id="3.30.160.60:FF:000624">
    <property type="entry name" value="zinc finger protein 697"/>
    <property type="match status" value="1"/>
</dbReference>
<feature type="domain" description="C2H2-type" evidence="13">
    <location>
        <begin position="190"/>
        <end position="217"/>
    </location>
</feature>
<dbReference type="PROSITE" id="PS50157">
    <property type="entry name" value="ZINC_FINGER_C2H2_2"/>
    <property type="match status" value="9"/>
</dbReference>
<evidence type="ECO:0000256" key="3">
    <source>
        <dbReference type="ARBA" id="ARBA00022723"/>
    </source>
</evidence>
<feature type="domain" description="C2H2-type" evidence="13">
    <location>
        <begin position="218"/>
        <end position="245"/>
    </location>
</feature>
<dbReference type="PANTHER" id="PTHR14196">
    <property type="entry name" value="ODD-SKIPPED - RELATED"/>
    <property type="match status" value="1"/>
</dbReference>
<dbReference type="InterPro" id="IPR050717">
    <property type="entry name" value="C2H2-ZF_Transcription_Reg"/>
</dbReference>
<dbReference type="RefSeq" id="XP_052128508.1">
    <property type="nucleotide sequence ID" value="XM_052272548.1"/>
</dbReference>
<evidence type="ECO:0000256" key="2">
    <source>
        <dbReference type="ARBA" id="ARBA00006991"/>
    </source>
</evidence>
<feature type="compositionally biased region" description="Basic and acidic residues" evidence="12">
    <location>
        <begin position="102"/>
        <end position="116"/>
    </location>
</feature>
<evidence type="ECO:0000313" key="14">
    <source>
        <dbReference type="Proteomes" id="UP000504606"/>
    </source>
</evidence>
<dbReference type="Proteomes" id="UP000504606">
    <property type="component" value="Unplaced"/>
</dbReference>
<dbReference type="FunFam" id="3.30.160.60:FF:001156">
    <property type="entry name" value="Zinc finger protein 407"/>
    <property type="match status" value="1"/>
</dbReference>
<dbReference type="KEGG" id="foc:127750570"/>